<keyword evidence="8" id="KW-1185">Reference proteome</keyword>
<gene>
    <name evidence="5" type="primary">tam</name>
    <name evidence="7" type="ORF">RM780_27055</name>
</gene>
<dbReference type="InterPro" id="IPR029063">
    <property type="entry name" value="SAM-dependent_MTases_sf"/>
</dbReference>
<dbReference type="NCBIfam" id="NF010703">
    <property type="entry name" value="PRK14103.1"/>
    <property type="match status" value="1"/>
</dbReference>
<dbReference type="Pfam" id="PF13649">
    <property type="entry name" value="Methyltransf_25"/>
    <property type="match status" value="1"/>
</dbReference>
<dbReference type="Gene3D" id="3.40.50.150">
    <property type="entry name" value="Vaccinia Virus protein VP39"/>
    <property type="match status" value="1"/>
</dbReference>
<evidence type="ECO:0000256" key="1">
    <source>
        <dbReference type="ARBA" id="ARBA00022490"/>
    </source>
</evidence>
<comment type="function">
    <text evidence="5">Catalyzes the S-adenosylmethionine monomethyl esterification of trans-aconitate.</text>
</comment>
<evidence type="ECO:0000256" key="3">
    <source>
        <dbReference type="ARBA" id="ARBA00022679"/>
    </source>
</evidence>
<evidence type="ECO:0000313" key="8">
    <source>
        <dbReference type="Proteomes" id="UP001183388"/>
    </source>
</evidence>
<dbReference type="RefSeq" id="WP_311633543.1">
    <property type="nucleotide sequence ID" value="NZ_JAVREN010000081.1"/>
</dbReference>
<keyword evidence="1 5" id="KW-0963">Cytoplasm</keyword>
<dbReference type="PANTHER" id="PTHR43861:SF1">
    <property type="entry name" value="TRANS-ACONITATE 2-METHYLTRANSFERASE"/>
    <property type="match status" value="1"/>
</dbReference>
<dbReference type="HAMAP" id="MF_00560">
    <property type="entry name" value="Tran_acon_Me_trans"/>
    <property type="match status" value="1"/>
</dbReference>
<dbReference type="InterPro" id="IPR023149">
    <property type="entry name" value="Trans_acon_MeTrfase_C"/>
</dbReference>
<evidence type="ECO:0000256" key="4">
    <source>
        <dbReference type="ARBA" id="ARBA00022691"/>
    </source>
</evidence>
<comment type="subcellular location">
    <subcellularLocation>
        <location evidence="5">Cytoplasm</location>
    </subcellularLocation>
</comment>
<proteinExistence type="inferred from homology"/>
<reference evidence="8" key="1">
    <citation type="submission" date="2023-07" db="EMBL/GenBank/DDBJ databases">
        <title>30 novel species of actinomycetes from the DSMZ collection.</title>
        <authorList>
            <person name="Nouioui I."/>
        </authorList>
    </citation>
    <scope>NUCLEOTIDE SEQUENCE [LARGE SCALE GENOMIC DNA]</scope>
    <source>
        <strain evidence="8">DSM 44917</strain>
    </source>
</reference>
<sequence length="270" mass="28935">MTDPTPHWDPGRYERHSAHRGRPLADLLHRIPPLPSAAPRIADLGCGPGRPTLAVAERWPAARVTGYDNAPAMLAEAAALARPGLDFAHADLSAWRPAEPFDLILSNAALHWVPGHADRFAGWVAGLRPGGVLAFQVPGNFGAPTHALLRELCAAPRWRGRLGAVLRHEDAVLTPAGYLAALTALGCSADVWETTYLHVLPGEDPVLDWACGTALRPVLAALAEDPAAREAFLAEYRDALRGAYPPGPDGTVLPFRRVFAVARKAPSTRR</sequence>
<dbReference type="PANTHER" id="PTHR43861">
    <property type="entry name" value="TRANS-ACONITATE 2-METHYLTRANSFERASE-RELATED"/>
    <property type="match status" value="1"/>
</dbReference>
<comment type="similarity">
    <text evidence="5">Belongs to the methyltransferase superfamily. Tam family.</text>
</comment>
<evidence type="ECO:0000259" key="6">
    <source>
        <dbReference type="Pfam" id="PF13649"/>
    </source>
</evidence>
<evidence type="ECO:0000256" key="5">
    <source>
        <dbReference type="HAMAP-Rule" id="MF_00560"/>
    </source>
</evidence>
<dbReference type="EC" id="2.1.1.144" evidence="5"/>
<name>A0ABU2LG64_9ACTN</name>
<dbReference type="Proteomes" id="UP001183388">
    <property type="component" value="Unassembled WGS sequence"/>
</dbReference>
<dbReference type="GO" id="GO:0032259">
    <property type="term" value="P:methylation"/>
    <property type="evidence" value="ECO:0007669"/>
    <property type="project" value="UniProtKB-KW"/>
</dbReference>
<comment type="caution">
    <text evidence="7">The sequence shown here is derived from an EMBL/GenBank/DDBJ whole genome shotgun (WGS) entry which is preliminary data.</text>
</comment>
<dbReference type="CDD" id="cd02440">
    <property type="entry name" value="AdoMet_MTases"/>
    <property type="match status" value="1"/>
</dbReference>
<dbReference type="GO" id="GO:0030798">
    <property type="term" value="F:trans-aconitate 2-methyltransferase activity"/>
    <property type="evidence" value="ECO:0007669"/>
    <property type="project" value="UniProtKB-EC"/>
</dbReference>
<keyword evidence="2 5" id="KW-0489">Methyltransferase</keyword>
<protein>
    <recommendedName>
        <fullName evidence="5">Trans-aconitate 2-methyltransferase</fullName>
        <ecNumber evidence="5">2.1.1.144</ecNumber>
    </recommendedName>
</protein>
<keyword evidence="4 5" id="KW-0949">S-adenosyl-L-methionine</keyword>
<evidence type="ECO:0000313" key="7">
    <source>
        <dbReference type="EMBL" id="MDT0310579.1"/>
    </source>
</evidence>
<dbReference type="EMBL" id="JAVREN010000081">
    <property type="protein sequence ID" value="MDT0310579.1"/>
    <property type="molecule type" value="Genomic_DNA"/>
</dbReference>
<dbReference type="InterPro" id="IPR023506">
    <property type="entry name" value="Trans-aconitate_MeTrfase"/>
</dbReference>
<feature type="domain" description="Methyltransferase" evidence="6">
    <location>
        <begin position="41"/>
        <end position="131"/>
    </location>
</feature>
<dbReference type="Gene3D" id="1.10.150.290">
    <property type="entry name" value="S-adenosyl-L-methionine-dependent methyltransferases"/>
    <property type="match status" value="1"/>
</dbReference>
<dbReference type="SUPFAM" id="SSF53335">
    <property type="entry name" value="S-adenosyl-L-methionine-dependent methyltransferases"/>
    <property type="match status" value="1"/>
</dbReference>
<dbReference type="InterPro" id="IPR041698">
    <property type="entry name" value="Methyltransf_25"/>
</dbReference>
<keyword evidence="3 5" id="KW-0808">Transferase</keyword>
<accession>A0ABU2LG64</accession>
<organism evidence="7 8">
    <name type="scientific">Streptomyces boetiae</name>
    <dbReference type="NCBI Taxonomy" id="3075541"/>
    <lineage>
        <taxon>Bacteria</taxon>
        <taxon>Bacillati</taxon>
        <taxon>Actinomycetota</taxon>
        <taxon>Actinomycetes</taxon>
        <taxon>Kitasatosporales</taxon>
        <taxon>Streptomycetaceae</taxon>
        <taxon>Streptomyces</taxon>
    </lineage>
</organism>
<comment type="catalytic activity">
    <reaction evidence="5">
        <text>trans-aconitate + S-adenosyl-L-methionine = (E)-3-(methoxycarbonyl)pent-2-enedioate + S-adenosyl-L-homocysteine</text>
        <dbReference type="Rhea" id="RHEA:14969"/>
        <dbReference type="ChEBI" id="CHEBI:15708"/>
        <dbReference type="ChEBI" id="CHEBI:57470"/>
        <dbReference type="ChEBI" id="CHEBI:57856"/>
        <dbReference type="ChEBI" id="CHEBI:59789"/>
        <dbReference type="EC" id="2.1.1.144"/>
    </reaction>
</comment>
<evidence type="ECO:0000256" key="2">
    <source>
        <dbReference type="ARBA" id="ARBA00022603"/>
    </source>
</evidence>